<dbReference type="RefSeq" id="WP_263332761.1">
    <property type="nucleotide sequence ID" value="NZ_JAOVQO010000002.1"/>
</dbReference>
<keyword evidence="2" id="KW-0812">Transmembrane</keyword>
<evidence type="ECO:0000256" key="1">
    <source>
        <dbReference type="SAM" id="MobiDB-lite"/>
    </source>
</evidence>
<name>A0ABT2WYN2_9RHOB</name>
<keyword evidence="4" id="KW-1185">Reference proteome</keyword>
<protein>
    <recommendedName>
        <fullName evidence="5">Dynamin</fullName>
    </recommendedName>
</protein>
<keyword evidence="2" id="KW-0472">Membrane</keyword>
<evidence type="ECO:0000256" key="2">
    <source>
        <dbReference type="SAM" id="Phobius"/>
    </source>
</evidence>
<organism evidence="3 4">
    <name type="scientific">Albidovulum salinarum</name>
    <dbReference type="NCBI Taxonomy" id="2984153"/>
    <lineage>
        <taxon>Bacteria</taxon>
        <taxon>Pseudomonadati</taxon>
        <taxon>Pseudomonadota</taxon>
        <taxon>Alphaproteobacteria</taxon>
        <taxon>Rhodobacterales</taxon>
        <taxon>Paracoccaceae</taxon>
        <taxon>Albidovulum</taxon>
    </lineage>
</organism>
<feature type="compositionally biased region" description="Low complexity" evidence="1">
    <location>
        <begin position="60"/>
        <end position="82"/>
    </location>
</feature>
<evidence type="ECO:0008006" key="5">
    <source>
        <dbReference type="Google" id="ProtNLM"/>
    </source>
</evidence>
<evidence type="ECO:0000313" key="3">
    <source>
        <dbReference type="EMBL" id="MCU9846793.1"/>
    </source>
</evidence>
<dbReference type="Proteomes" id="UP001209535">
    <property type="component" value="Unassembled WGS sequence"/>
</dbReference>
<gene>
    <name evidence="3" type="ORF">OEZ60_02140</name>
</gene>
<accession>A0ABT2WYN2</accession>
<keyword evidence="2" id="KW-1133">Transmembrane helix</keyword>
<dbReference type="EMBL" id="JAOVQO010000002">
    <property type="protein sequence ID" value="MCU9846793.1"/>
    <property type="molecule type" value="Genomic_DNA"/>
</dbReference>
<feature type="compositionally biased region" description="Low complexity" evidence="1">
    <location>
        <begin position="39"/>
        <end position="50"/>
    </location>
</feature>
<feature type="transmembrane region" description="Helical" evidence="2">
    <location>
        <begin position="12"/>
        <end position="32"/>
    </location>
</feature>
<proteinExistence type="predicted"/>
<sequence length="82" mass="7768">MANSSQTGSSANIAFIVGGLVVAVGILAYFIFGGDAPPAATSSPDAGSTSVTIDNSTDVAPEPDAAAPADGDAAPADSGQSN</sequence>
<reference evidence="3 4" key="1">
    <citation type="submission" date="2022-10" db="EMBL/GenBank/DDBJ databases">
        <title>Defluviimonas sp. nov., isolated from ocean surface sediments.</title>
        <authorList>
            <person name="He W."/>
            <person name="Wang L."/>
            <person name="Zhang D.-F."/>
        </authorList>
    </citation>
    <scope>NUCLEOTIDE SEQUENCE [LARGE SCALE GENOMIC DNA]</scope>
    <source>
        <strain evidence="3 4">WL0024</strain>
    </source>
</reference>
<feature type="region of interest" description="Disordered" evidence="1">
    <location>
        <begin position="39"/>
        <end position="82"/>
    </location>
</feature>
<evidence type="ECO:0000313" key="4">
    <source>
        <dbReference type="Proteomes" id="UP001209535"/>
    </source>
</evidence>
<comment type="caution">
    <text evidence="3">The sequence shown here is derived from an EMBL/GenBank/DDBJ whole genome shotgun (WGS) entry which is preliminary data.</text>
</comment>